<keyword evidence="5" id="KW-0663">Pyridoxal phosphate</keyword>
<dbReference type="EMBL" id="JAGTXO010000015">
    <property type="protein sequence ID" value="KAG8463765.1"/>
    <property type="molecule type" value="Genomic_DNA"/>
</dbReference>
<evidence type="ECO:0000256" key="5">
    <source>
        <dbReference type="ARBA" id="ARBA00022898"/>
    </source>
</evidence>
<gene>
    <name evidence="8" type="ORF">KFE25_004038</name>
</gene>
<dbReference type="AlphaFoldDB" id="A0A8J5XQS5"/>
<evidence type="ECO:0000256" key="2">
    <source>
        <dbReference type="ARBA" id="ARBA00007441"/>
    </source>
</evidence>
<sequence>MERISWRGRGLLGVALVQGVGGLASSGAPVGHPRGQAAHRLAGADAPTVWSEFGALARETGAVNLGQGFPDWAPPQFVLEAGMQAMSRNCHQYTRTAGHPPLTSVLARRYSAHLERQIDPTAEIAVTVGASQALFLTLQALVNPGDEVLVIEPTFDLYYGQIRVAGATAVGVPMDLDAASGEWHLDMARLDAAVTARTRVLILNSPHNPTGKVFSRDEMLALADFVRAHPRLLVISDEVYKYTVHGHGSSHVHFAALPAMYDRTVTVSSAGKTFSVTGWQVGWAVGPPALIAPMQAYLPLAQFCVATPLQEALSLALDAADRPLFALGGEQVRTLTGDAIDGAARADGAPLVDYYSWRRAQYARKREALADALSAGGIRPLPCAGGFFTMGETSSISVPDEYMRASTAAAPSMRRDWALCRYLAIEHGVLLIPASPFFSREEHERGAALVRVAFCKTDETLERAAERLGTFGSAHAPAAAAQLMAARAAVRAARAAAPQAQAQGVAVRVPMGGK</sequence>
<dbReference type="Gene3D" id="3.90.1150.10">
    <property type="entry name" value="Aspartate Aminotransferase, domain 1"/>
    <property type="match status" value="1"/>
</dbReference>
<dbReference type="InterPro" id="IPR015421">
    <property type="entry name" value="PyrdxlP-dep_Trfase_major"/>
</dbReference>
<reference evidence="8" key="1">
    <citation type="submission" date="2021-05" db="EMBL/GenBank/DDBJ databases">
        <title>The genome of the haptophyte Pavlova lutheri (Diacronema luteri, Pavlovales) - a model for lipid biosynthesis in eukaryotic algae.</title>
        <authorList>
            <person name="Hulatt C.J."/>
            <person name="Posewitz M.C."/>
        </authorList>
    </citation>
    <scope>NUCLEOTIDE SEQUENCE</scope>
    <source>
        <strain evidence="8">NIVA-4/92</strain>
    </source>
</reference>
<evidence type="ECO:0000259" key="7">
    <source>
        <dbReference type="Pfam" id="PF00155"/>
    </source>
</evidence>
<dbReference type="SUPFAM" id="SSF53383">
    <property type="entry name" value="PLP-dependent transferases"/>
    <property type="match status" value="1"/>
</dbReference>
<comment type="cofactor">
    <cofactor evidence="1">
        <name>pyridoxal 5'-phosphate</name>
        <dbReference type="ChEBI" id="CHEBI:597326"/>
    </cofactor>
</comment>
<evidence type="ECO:0000256" key="1">
    <source>
        <dbReference type="ARBA" id="ARBA00001933"/>
    </source>
</evidence>
<dbReference type="Proteomes" id="UP000751190">
    <property type="component" value="Unassembled WGS sequence"/>
</dbReference>
<organism evidence="8 9">
    <name type="scientific">Diacronema lutheri</name>
    <name type="common">Unicellular marine alga</name>
    <name type="synonym">Monochrysis lutheri</name>
    <dbReference type="NCBI Taxonomy" id="2081491"/>
    <lineage>
        <taxon>Eukaryota</taxon>
        <taxon>Haptista</taxon>
        <taxon>Haptophyta</taxon>
        <taxon>Pavlovophyceae</taxon>
        <taxon>Pavlovales</taxon>
        <taxon>Pavlovaceae</taxon>
        <taxon>Diacronema</taxon>
    </lineage>
</organism>
<evidence type="ECO:0000256" key="4">
    <source>
        <dbReference type="ARBA" id="ARBA00022679"/>
    </source>
</evidence>
<feature type="domain" description="Aminotransferase class I/classII large" evidence="7">
    <location>
        <begin position="63"/>
        <end position="468"/>
    </location>
</feature>
<feature type="chain" id="PRO_5035235301" description="Aminotransferase class I/classII large domain-containing protein" evidence="6">
    <location>
        <begin position="23"/>
        <end position="514"/>
    </location>
</feature>
<dbReference type="GO" id="GO:0016212">
    <property type="term" value="F:kynurenine-oxoglutarate transaminase activity"/>
    <property type="evidence" value="ECO:0007669"/>
    <property type="project" value="TreeGrafter"/>
</dbReference>
<dbReference type="GO" id="GO:0005737">
    <property type="term" value="C:cytoplasm"/>
    <property type="evidence" value="ECO:0007669"/>
    <property type="project" value="TreeGrafter"/>
</dbReference>
<dbReference type="OrthoDB" id="2414662at2759"/>
<dbReference type="CDD" id="cd00609">
    <property type="entry name" value="AAT_like"/>
    <property type="match status" value="1"/>
</dbReference>
<dbReference type="Gene3D" id="3.40.640.10">
    <property type="entry name" value="Type I PLP-dependent aspartate aminotransferase-like (Major domain)"/>
    <property type="match status" value="1"/>
</dbReference>
<dbReference type="PANTHER" id="PTHR43807">
    <property type="entry name" value="FI04487P"/>
    <property type="match status" value="1"/>
</dbReference>
<protein>
    <recommendedName>
        <fullName evidence="7">Aminotransferase class I/classII large domain-containing protein</fullName>
    </recommendedName>
</protein>
<dbReference type="GO" id="GO:0030170">
    <property type="term" value="F:pyridoxal phosphate binding"/>
    <property type="evidence" value="ECO:0007669"/>
    <property type="project" value="InterPro"/>
</dbReference>
<dbReference type="InterPro" id="IPR015422">
    <property type="entry name" value="PyrdxlP-dep_Trfase_small"/>
</dbReference>
<evidence type="ECO:0000256" key="6">
    <source>
        <dbReference type="SAM" id="SignalP"/>
    </source>
</evidence>
<dbReference type="PANTHER" id="PTHR43807:SF20">
    <property type="entry name" value="FI04487P"/>
    <property type="match status" value="1"/>
</dbReference>
<evidence type="ECO:0000256" key="3">
    <source>
        <dbReference type="ARBA" id="ARBA00022576"/>
    </source>
</evidence>
<comment type="caution">
    <text evidence="8">The sequence shown here is derived from an EMBL/GenBank/DDBJ whole genome shotgun (WGS) entry which is preliminary data.</text>
</comment>
<dbReference type="FunFam" id="3.40.640.10:FF:000024">
    <property type="entry name" value="Kynurenine--oxoglutarate transaminase 3"/>
    <property type="match status" value="1"/>
</dbReference>
<proteinExistence type="inferred from homology"/>
<feature type="signal peptide" evidence="6">
    <location>
        <begin position="1"/>
        <end position="22"/>
    </location>
</feature>
<evidence type="ECO:0000313" key="9">
    <source>
        <dbReference type="Proteomes" id="UP000751190"/>
    </source>
</evidence>
<dbReference type="InterPro" id="IPR051326">
    <property type="entry name" value="Kynurenine-oxoglutarate_AT"/>
</dbReference>
<keyword evidence="6" id="KW-0732">Signal</keyword>
<dbReference type="OMA" id="LGWSVWP"/>
<keyword evidence="4" id="KW-0808">Transferase</keyword>
<keyword evidence="9" id="KW-1185">Reference proteome</keyword>
<dbReference type="InterPro" id="IPR004839">
    <property type="entry name" value="Aminotransferase_I/II_large"/>
</dbReference>
<dbReference type="InterPro" id="IPR015424">
    <property type="entry name" value="PyrdxlP-dep_Trfase"/>
</dbReference>
<evidence type="ECO:0000313" key="8">
    <source>
        <dbReference type="EMBL" id="KAG8463765.1"/>
    </source>
</evidence>
<accession>A0A8J5XQS5</accession>
<dbReference type="Pfam" id="PF00155">
    <property type="entry name" value="Aminotran_1_2"/>
    <property type="match status" value="1"/>
</dbReference>
<keyword evidence="3" id="KW-0032">Aminotransferase</keyword>
<comment type="similarity">
    <text evidence="2">Belongs to the class-I pyridoxal-phosphate-dependent aminotransferase family.</text>
</comment>
<name>A0A8J5XQS5_DIALT</name>